<feature type="domain" description="ACT" evidence="13">
    <location>
        <begin position="330"/>
        <end position="405"/>
    </location>
</feature>
<dbReference type="EMBL" id="JARPTC010000019">
    <property type="protein sequence ID" value="MDO7788071.1"/>
    <property type="molecule type" value="Genomic_DNA"/>
</dbReference>
<sequence>MADINVTLEQIYEARERLRGIVKHTSLEHAEGFSQMAGCEVFLKLENMQKTGSFKIRGAYNKIATSEKELVRGVVAASAGNHAQGVAYASSKAGIQATIVMPEGAPITKVEATRSYGAKVVLAGQDYDQAFAEAQKIQRETGAVFVHAFNDPLVIAGQGTVGLELLEDLPDLDTVLVPIGGGGLISGLACAIKALKPEVRIIGVEASDAPCMLEACRLGHIHELKSAQTIADGIAVRKPGELTFEMARRYVDDIVTVDDEEIAWAIITILERSKLIVEGAGAVGIAALMHNKCRCEGKKVAVILSGGNIDVNVISIIIERGLVKAGRYLRMRTIVTDKPGSLQRLLSVLAASGANVISIVHDRIKPNVPLKQAEVDITLETRNHRHIEEIVELLQNEGYTLDFLK</sequence>
<proteinExistence type="inferred from homology"/>
<evidence type="ECO:0000256" key="8">
    <source>
        <dbReference type="ARBA" id="ARBA00022533"/>
    </source>
</evidence>
<keyword evidence="10 14" id="KW-0456">Lyase</keyword>
<dbReference type="FunFam" id="3.40.50.1100:FF:000007">
    <property type="entry name" value="L-threonine dehydratase catabolic TdcB"/>
    <property type="match status" value="1"/>
</dbReference>
<evidence type="ECO:0000256" key="12">
    <source>
        <dbReference type="ARBA" id="ARBA00031427"/>
    </source>
</evidence>
<organism evidence="14 15">
    <name type="scientific">Desulforamulus aquiferis</name>
    <dbReference type="NCBI Taxonomy" id="1397668"/>
    <lineage>
        <taxon>Bacteria</taxon>
        <taxon>Bacillati</taxon>
        <taxon>Bacillota</taxon>
        <taxon>Clostridia</taxon>
        <taxon>Eubacteriales</taxon>
        <taxon>Peptococcaceae</taxon>
        <taxon>Desulforamulus</taxon>
    </lineage>
</organism>
<dbReference type="PROSITE" id="PS51671">
    <property type="entry name" value="ACT"/>
    <property type="match status" value="1"/>
</dbReference>
<evidence type="ECO:0000256" key="1">
    <source>
        <dbReference type="ARBA" id="ARBA00001274"/>
    </source>
</evidence>
<reference evidence="14" key="2">
    <citation type="submission" date="2023-03" db="EMBL/GenBank/DDBJ databases">
        <authorList>
            <person name="Zhang Z."/>
        </authorList>
    </citation>
    <scope>NUCLEOTIDE SEQUENCE</scope>
    <source>
        <strain evidence="14">DSA</strain>
    </source>
</reference>
<dbReference type="Pfam" id="PF00291">
    <property type="entry name" value="PALP"/>
    <property type="match status" value="1"/>
</dbReference>
<comment type="cofactor">
    <cofactor evidence="2">
        <name>pyridoxal 5'-phosphate</name>
        <dbReference type="ChEBI" id="CHEBI:597326"/>
    </cofactor>
</comment>
<evidence type="ECO:0000256" key="5">
    <source>
        <dbReference type="ARBA" id="ARBA00011447"/>
    </source>
</evidence>
<dbReference type="InterPro" id="IPR036052">
    <property type="entry name" value="TrpB-like_PALP_sf"/>
</dbReference>
<dbReference type="RefSeq" id="WP_304543666.1">
    <property type="nucleotide sequence ID" value="NZ_JARPTC010000019.1"/>
</dbReference>
<dbReference type="Pfam" id="PF01842">
    <property type="entry name" value="ACT"/>
    <property type="match status" value="1"/>
</dbReference>
<evidence type="ECO:0000259" key="13">
    <source>
        <dbReference type="PROSITE" id="PS51671"/>
    </source>
</evidence>
<dbReference type="PANTHER" id="PTHR48078:SF6">
    <property type="entry name" value="L-THREONINE DEHYDRATASE CATABOLIC TDCB"/>
    <property type="match status" value="1"/>
</dbReference>
<dbReference type="PANTHER" id="PTHR48078">
    <property type="entry name" value="THREONINE DEHYDRATASE, MITOCHONDRIAL-RELATED"/>
    <property type="match status" value="1"/>
</dbReference>
<gene>
    <name evidence="14" type="primary">ilvA</name>
    <name evidence="14" type="ORF">P6N53_12635</name>
</gene>
<dbReference type="CDD" id="cd04886">
    <property type="entry name" value="ACT_ThrD-II-like"/>
    <property type="match status" value="1"/>
</dbReference>
<protein>
    <recommendedName>
        <fullName evidence="7">L-threonine dehydratase catabolic TdcB</fullName>
        <ecNumber evidence="6">4.3.1.19</ecNumber>
    </recommendedName>
    <alternativeName>
        <fullName evidence="12">Threonine deaminase</fullName>
    </alternativeName>
</protein>
<dbReference type="GO" id="GO:0009097">
    <property type="term" value="P:isoleucine biosynthetic process"/>
    <property type="evidence" value="ECO:0007669"/>
    <property type="project" value="TreeGrafter"/>
</dbReference>
<dbReference type="Proteomes" id="UP001172911">
    <property type="component" value="Unassembled WGS sequence"/>
</dbReference>
<keyword evidence="9" id="KW-0663">Pyridoxal phosphate</keyword>
<dbReference type="GO" id="GO:0030170">
    <property type="term" value="F:pyridoxal phosphate binding"/>
    <property type="evidence" value="ECO:0007669"/>
    <property type="project" value="InterPro"/>
</dbReference>
<evidence type="ECO:0000256" key="11">
    <source>
        <dbReference type="ARBA" id="ARBA00025527"/>
    </source>
</evidence>
<dbReference type="InterPro" id="IPR044561">
    <property type="entry name" value="ACT_ThrD-II-like"/>
</dbReference>
<dbReference type="EC" id="4.3.1.19" evidence="6"/>
<dbReference type="InterPro" id="IPR002912">
    <property type="entry name" value="ACT_dom"/>
</dbReference>
<evidence type="ECO:0000256" key="7">
    <source>
        <dbReference type="ARBA" id="ARBA00022248"/>
    </source>
</evidence>
<dbReference type="NCBIfam" id="TIGR01127">
    <property type="entry name" value="ilvA_1Cterm"/>
    <property type="match status" value="1"/>
</dbReference>
<comment type="pathway">
    <text evidence="3">Amino-acid degradation; L-threonine degradation via propanoate pathway; propanoate from L-threonine: step 1/4.</text>
</comment>
<comment type="subunit">
    <text evidence="5">In the native structure, TdcB is in a dimeric form, whereas in the TdcB-AMP complex, it exists in a tetrameric form (dimer of dimers).</text>
</comment>
<keyword evidence="15" id="KW-1185">Reference proteome</keyword>
<comment type="caution">
    <text evidence="14">The sequence shown here is derived from an EMBL/GenBank/DDBJ whole genome shotgun (WGS) entry which is preliminary data.</text>
</comment>
<evidence type="ECO:0000256" key="3">
    <source>
        <dbReference type="ARBA" id="ARBA00004958"/>
    </source>
</evidence>
<dbReference type="PROSITE" id="PS00165">
    <property type="entry name" value="DEHYDRATASE_SER_THR"/>
    <property type="match status" value="1"/>
</dbReference>
<dbReference type="GO" id="GO:0006567">
    <property type="term" value="P:L-threonine catabolic process"/>
    <property type="evidence" value="ECO:0007669"/>
    <property type="project" value="InterPro"/>
</dbReference>
<keyword evidence="8" id="KW-0021">Allosteric enzyme</keyword>
<accession>A0AAW7ZFA8</accession>
<comment type="similarity">
    <text evidence="4">Belongs to the serine/threonine dehydratase family.</text>
</comment>
<dbReference type="SUPFAM" id="SSF53686">
    <property type="entry name" value="Tryptophan synthase beta subunit-like PLP-dependent enzymes"/>
    <property type="match status" value="1"/>
</dbReference>
<evidence type="ECO:0000256" key="9">
    <source>
        <dbReference type="ARBA" id="ARBA00022898"/>
    </source>
</evidence>
<evidence type="ECO:0000256" key="2">
    <source>
        <dbReference type="ARBA" id="ARBA00001933"/>
    </source>
</evidence>
<evidence type="ECO:0000256" key="4">
    <source>
        <dbReference type="ARBA" id="ARBA00010869"/>
    </source>
</evidence>
<dbReference type="GO" id="GO:0003941">
    <property type="term" value="F:L-serine ammonia-lyase activity"/>
    <property type="evidence" value="ECO:0007669"/>
    <property type="project" value="TreeGrafter"/>
</dbReference>
<reference evidence="14" key="1">
    <citation type="journal article" date="2023" name="J. Hazard. Mater.">
        <title>Anaerobic biodegradation of pyrene and benzo[a]pyrene by a new sulfate-reducing Desulforamulus aquiferis strain DSA.</title>
        <authorList>
            <person name="Zhang Z."/>
            <person name="Sun J."/>
            <person name="Gong X."/>
            <person name="Wang C."/>
            <person name="Wang H."/>
        </authorList>
    </citation>
    <scope>NUCLEOTIDE SEQUENCE</scope>
    <source>
        <strain evidence="14">DSA</strain>
    </source>
</reference>
<comment type="function">
    <text evidence="11">Catalyzes the anaerobic formation of alpha-ketobutyrate and ammonia from threonine in a two-step reaction. The first step involved a dehydration of threonine and a production of enamine intermediates (aminocrotonate), which tautomerizes to its imine form (iminobutyrate). Both intermediates are unstable and short-lived. The second step is the nonenzymatic hydrolysis of the enamine/imine intermediates to form 2-ketobutyrate and free ammonia. In the low water environment of the cell, the second step is accelerated by RidA.</text>
</comment>
<dbReference type="InterPro" id="IPR001926">
    <property type="entry name" value="TrpB-like_PALP"/>
</dbReference>
<dbReference type="Gene3D" id="3.40.50.1100">
    <property type="match status" value="2"/>
</dbReference>
<evidence type="ECO:0000313" key="15">
    <source>
        <dbReference type="Proteomes" id="UP001172911"/>
    </source>
</evidence>
<dbReference type="InterPro" id="IPR005789">
    <property type="entry name" value="Thr_deHydtase_catblc"/>
</dbReference>
<dbReference type="GO" id="GO:0004794">
    <property type="term" value="F:threonine deaminase activity"/>
    <property type="evidence" value="ECO:0007669"/>
    <property type="project" value="UniProtKB-EC"/>
</dbReference>
<dbReference type="InterPro" id="IPR000634">
    <property type="entry name" value="Ser/Thr_deHydtase_PyrdxlP-BS"/>
</dbReference>
<dbReference type="GO" id="GO:0006565">
    <property type="term" value="P:L-serine catabolic process"/>
    <property type="evidence" value="ECO:0007669"/>
    <property type="project" value="TreeGrafter"/>
</dbReference>
<dbReference type="AlphaFoldDB" id="A0AAW7ZFA8"/>
<evidence type="ECO:0000313" key="14">
    <source>
        <dbReference type="EMBL" id="MDO7788071.1"/>
    </source>
</evidence>
<dbReference type="FunFam" id="3.40.50.1100:FF:000005">
    <property type="entry name" value="Threonine dehydratase catabolic"/>
    <property type="match status" value="1"/>
</dbReference>
<evidence type="ECO:0000256" key="6">
    <source>
        <dbReference type="ARBA" id="ARBA00012096"/>
    </source>
</evidence>
<name>A0AAW7ZFA8_9FIRM</name>
<evidence type="ECO:0000256" key="10">
    <source>
        <dbReference type="ARBA" id="ARBA00023239"/>
    </source>
</evidence>
<dbReference type="CDD" id="cd01562">
    <property type="entry name" value="Thr-dehyd"/>
    <property type="match status" value="1"/>
</dbReference>
<dbReference type="InterPro" id="IPR050147">
    <property type="entry name" value="Ser/Thr_Dehydratase"/>
</dbReference>
<comment type="catalytic activity">
    <reaction evidence="1">
        <text>L-threonine = 2-oxobutanoate + NH4(+)</text>
        <dbReference type="Rhea" id="RHEA:22108"/>
        <dbReference type="ChEBI" id="CHEBI:16763"/>
        <dbReference type="ChEBI" id="CHEBI:28938"/>
        <dbReference type="ChEBI" id="CHEBI:57926"/>
        <dbReference type="EC" id="4.3.1.19"/>
    </reaction>
</comment>